<dbReference type="EMBL" id="CM037616">
    <property type="protein sequence ID" value="KAH7993470.1"/>
    <property type="molecule type" value="Genomic_DNA"/>
</dbReference>
<dbReference type="Proteomes" id="UP000827872">
    <property type="component" value="Linkage Group LG03"/>
</dbReference>
<keyword evidence="2" id="KW-1185">Reference proteome</keyword>
<organism evidence="1 2">
    <name type="scientific">Sphaerodactylus townsendi</name>
    <dbReference type="NCBI Taxonomy" id="933632"/>
    <lineage>
        <taxon>Eukaryota</taxon>
        <taxon>Metazoa</taxon>
        <taxon>Chordata</taxon>
        <taxon>Craniata</taxon>
        <taxon>Vertebrata</taxon>
        <taxon>Euteleostomi</taxon>
        <taxon>Lepidosauria</taxon>
        <taxon>Squamata</taxon>
        <taxon>Bifurcata</taxon>
        <taxon>Gekkota</taxon>
        <taxon>Sphaerodactylidae</taxon>
        <taxon>Sphaerodactylus</taxon>
    </lineage>
</organism>
<comment type="caution">
    <text evidence="1">The sequence shown here is derived from an EMBL/GenBank/DDBJ whole genome shotgun (WGS) entry which is preliminary data.</text>
</comment>
<proteinExistence type="predicted"/>
<evidence type="ECO:0000313" key="2">
    <source>
        <dbReference type="Proteomes" id="UP000827872"/>
    </source>
</evidence>
<gene>
    <name evidence="1" type="ORF">K3G42_031116</name>
</gene>
<evidence type="ECO:0000313" key="1">
    <source>
        <dbReference type="EMBL" id="KAH7993470.1"/>
    </source>
</evidence>
<reference evidence="1" key="1">
    <citation type="submission" date="2021-08" db="EMBL/GenBank/DDBJ databases">
        <title>The first chromosome-level gecko genome reveals the dynamic sex chromosomes of Neotropical dwarf geckos (Sphaerodactylidae: Sphaerodactylus).</title>
        <authorList>
            <person name="Pinto B.J."/>
            <person name="Keating S.E."/>
            <person name="Gamble T."/>
        </authorList>
    </citation>
    <scope>NUCLEOTIDE SEQUENCE</scope>
    <source>
        <strain evidence="1">TG3544</strain>
    </source>
</reference>
<sequence length="79" mass="8178">MLVSRKTPLVTAHFLWKLVAAAANPGKERQDAAGSFGFIGVELEASTASVCKSGTVTTGMCCHKSSKGPKITGTSLPLQ</sequence>
<name>A0ACB8ELU6_9SAUR</name>
<protein>
    <submittedName>
        <fullName evidence="1">Uncharacterized protein</fullName>
    </submittedName>
</protein>
<accession>A0ACB8ELU6</accession>